<evidence type="ECO:0000256" key="3">
    <source>
        <dbReference type="ARBA" id="ARBA00022723"/>
    </source>
</evidence>
<name>A0AAV3UMV0_9EURY</name>
<evidence type="ECO:0000256" key="4">
    <source>
        <dbReference type="ARBA" id="ARBA00023002"/>
    </source>
</evidence>
<reference evidence="8 9" key="1">
    <citation type="journal article" date="2019" name="Int. J. Syst. Evol. Microbiol.">
        <title>The Global Catalogue of Microorganisms (GCM) 10K type strain sequencing project: providing services to taxonomists for standard genome sequencing and annotation.</title>
        <authorList>
            <consortium name="The Broad Institute Genomics Platform"/>
            <consortium name="The Broad Institute Genome Sequencing Center for Infectious Disease"/>
            <person name="Wu L."/>
            <person name="Ma J."/>
        </authorList>
    </citation>
    <scope>NUCLEOTIDE SEQUENCE [LARGE SCALE GENOMIC DNA]</scope>
    <source>
        <strain evidence="8 9">JCM 17504</strain>
    </source>
</reference>
<keyword evidence="5 7" id="KW-0408">Iron</keyword>
<dbReference type="GO" id="GO:0004497">
    <property type="term" value="F:monooxygenase activity"/>
    <property type="evidence" value="ECO:0007669"/>
    <property type="project" value="UniProtKB-KW"/>
</dbReference>
<keyword evidence="9" id="KW-1185">Reference proteome</keyword>
<dbReference type="PRINTS" id="PR00385">
    <property type="entry name" value="P450"/>
</dbReference>
<evidence type="ECO:0000313" key="8">
    <source>
        <dbReference type="EMBL" id="GAA5059195.1"/>
    </source>
</evidence>
<proteinExistence type="inferred from homology"/>
<dbReference type="InterPro" id="IPR002401">
    <property type="entry name" value="Cyt_P450_E_grp-I"/>
</dbReference>
<protein>
    <submittedName>
        <fullName evidence="8">Cytochrome P450</fullName>
    </submittedName>
</protein>
<sequence>MTDAREAPSPDGLPLVGHAYGYTRDPLGFVERTVESHGGVVSLSMPGYDVVLLANPTAIEHVLVHNHENYCKGEFQRKELEGLLGDGILISEGDRWKEQYERIQPAFYPGQIAKYTDVMTERTEEYLNRWENRDSLVLTESLPELTLDILGLVLFDTDLREATEVRETAIAVTERFEPDPRIPVHIPDWVPTPRNRRYLRAVSRLESFVVELIESRRTRDDGGKTEERRDLLSALVESKMSNTEIRDQLITFLIAGHETTALALTYTLYLLGNHRDEQARVAEEVSQLDGLATIGDDLPRTDRTIREAVRLYPPVSLLMREAIRDDIVGGYEIPEGALVLCSQWATHRRRKFYDDPESFRPARWTADKNRPDYAYFPFGGGQRQCIGRRFALLEARLIMASLVKRFRVRTISPRKLDLVAAMTLAPATPVEVELRSRMK</sequence>
<dbReference type="SUPFAM" id="SSF48264">
    <property type="entry name" value="Cytochrome P450"/>
    <property type="match status" value="1"/>
</dbReference>
<keyword evidence="6 7" id="KW-0503">Monooxygenase</keyword>
<keyword evidence="3 7" id="KW-0479">Metal-binding</keyword>
<dbReference type="PRINTS" id="PR00463">
    <property type="entry name" value="EP450I"/>
</dbReference>
<evidence type="ECO:0000256" key="6">
    <source>
        <dbReference type="ARBA" id="ARBA00023033"/>
    </source>
</evidence>
<keyword evidence="2 7" id="KW-0349">Heme</keyword>
<comment type="caution">
    <text evidence="8">The sequence shown here is derived from an EMBL/GenBank/DDBJ whole genome shotgun (WGS) entry which is preliminary data.</text>
</comment>
<dbReference type="InterPro" id="IPR036396">
    <property type="entry name" value="Cyt_P450_sf"/>
</dbReference>
<dbReference type="GO" id="GO:0005506">
    <property type="term" value="F:iron ion binding"/>
    <property type="evidence" value="ECO:0007669"/>
    <property type="project" value="InterPro"/>
</dbReference>
<gene>
    <name evidence="8" type="ORF">GCM10025751_42900</name>
</gene>
<dbReference type="AlphaFoldDB" id="A0AAV3UMV0"/>
<keyword evidence="4 7" id="KW-0560">Oxidoreductase</keyword>
<dbReference type="GO" id="GO:0020037">
    <property type="term" value="F:heme binding"/>
    <property type="evidence" value="ECO:0007669"/>
    <property type="project" value="InterPro"/>
</dbReference>
<dbReference type="PANTHER" id="PTHR24291">
    <property type="entry name" value="CYTOCHROME P450 FAMILY 4"/>
    <property type="match status" value="1"/>
</dbReference>
<organism evidence="8 9">
    <name type="scientific">Haladaptatus pallidirubidus</name>
    <dbReference type="NCBI Taxonomy" id="1008152"/>
    <lineage>
        <taxon>Archaea</taxon>
        <taxon>Methanobacteriati</taxon>
        <taxon>Methanobacteriota</taxon>
        <taxon>Stenosarchaea group</taxon>
        <taxon>Halobacteria</taxon>
        <taxon>Halobacteriales</taxon>
        <taxon>Haladaptataceae</taxon>
        <taxon>Haladaptatus</taxon>
    </lineage>
</organism>
<dbReference type="GeneID" id="68613842"/>
<accession>A0AAV3UMV0</accession>
<comment type="similarity">
    <text evidence="1 7">Belongs to the cytochrome P450 family.</text>
</comment>
<dbReference type="RefSeq" id="WP_227773631.1">
    <property type="nucleotide sequence ID" value="NZ_BAABKX010000018.1"/>
</dbReference>
<evidence type="ECO:0000256" key="7">
    <source>
        <dbReference type="RuleBase" id="RU000461"/>
    </source>
</evidence>
<evidence type="ECO:0000256" key="2">
    <source>
        <dbReference type="ARBA" id="ARBA00022617"/>
    </source>
</evidence>
<evidence type="ECO:0000256" key="5">
    <source>
        <dbReference type="ARBA" id="ARBA00023004"/>
    </source>
</evidence>
<dbReference type="Proteomes" id="UP001501729">
    <property type="component" value="Unassembled WGS sequence"/>
</dbReference>
<dbReference type="PANTHER" id="PTHR24291:SF50">
    <property type="entry name" value="BIFUNCTIONAL ALBAFLAVENONE MONOOXYGENASE_TERPENE SYNTHASE"/>
    <property type="match status" value="1"/>
</dbReference>
<dbReference type="InterPro" id="IPR017972">
    <property type="entry name" value="Cyt_P450_CS"/>
</dbReference>
<dbReference type="PROSITE" id="PS00086">
    <property type="entry name" value="CYTOCHROME_P450"/>
    <property type="match status" value="1"/>
</dbReference>
<evidence type="ECO:0000256" key="1">
    <source>
        <dbReference type="ARBA" id="ARBA00010617"/>
    </source>
</evidence>
<dbReference type="InterPro" id="IPR050196">
    <property type="entry name" value="Cytochrome_P450_Monoox"/>
</dbReference>
<dbReference type="Gene3D" id="1.10.630.10">
    <property type="entry name" value="Cytochrome P450"/>
    <property type="match status" value="1"/>
</dbReference>
<dbReference type="Pfam" id="PF00067">
    <property type="entry name" value="p450"/>
    <property type="match status" value="1"/>
</dbReference>
<evidence type="ECO:0000313" key="9">
    <source>
        <dbReference type="Proteomes" id="UP001501729"/>
    </source>
</evidence>
<dbReference type="InterPro" id="IPR001128">
    <property type="entry name" value="Cyt_P450"/>
</dbReference>
<dbReference type="EMBL" id="BAABKX010000018">
    <property type="protein sequence ID" value="GAA5059195.1"/>
    <property type="molecule type" value="Genomic_DNA"/>
</dbReference>
<dbReference type="GO" id="GO:0016705">
    <property type="term" value="F:oxidoreductase activity, acting on paired donors, with incorporation or reduction of molecular oxygen"/>
    <property type="evidence" value="ECO:0007669"/>
    <property type="project" value="InterPro"/>
</dbReference>